<sequence length="152" mass="16632">MRRTVALIALGLATVSPQVSGAQSAPEHNAPAANTARQIASTPLTAEEFEAYAKGKTLTYSDHGIAYGAEQYLPDNRVRWAFDEDTCMEGYWYQSGPSICFEYDDGEGPQCWQFFNEGGKLRAVFEGESGTELYEAYRSDEPLACVPEGLGV</sequence>
<evidence type="ECO:0000313" key="3">
    <source>
        <dbReference type="Proteomes" id="UP000193862"/>
    </source>
</evidence>
<reference evidence="2 3" key="1">
    <citation type="submission" date="2017-03" db="EMBL/GenBank/DDBJ databases">
        <authorList>
            <person name="Afonso C.L."/>
            <person name="Miller P.J."/>
            <person name="Scott M.A."/>
            <person name="Spackman E."/>
            <person name="Goraichik I."/>
            <person name="Dimitrov K.M."/>
            <person name="Suarez D.L."/>
            <person name="Swayne D.E."/>
        </authorList>
    </citation>
    <scope>NUCLEOTIDE SEQUENCE [LARGE SCALE GENOMIC DNA]</scope>
    <source>
        <strain evidence="2 3">CECT 8620</strain>
    </source>
</reference>
<dbReference type="AlphaFoldDB" id="A0A1Y5S758"/>
<protein>
    <recommendedName>
        <fullName evidence="4">MORN repeat variant</fullName>
    </recommendedName>
</protein>
<keyword evidence="3" id="KW-1185">Reference proteome</keyword>
<feature type="signal peptide" evidence="1">
    <location>
        <begin position="1"/>
        <end position="21"/>
    </location>
</feature>
<evidence type="ECO:0000256" key="1">
    <source>
        <dbReference type="SAM" id="SignalP"/>
    </source>
</evidence>
<organism evidence="2 3">
    <name type="scientific">Aquimixticola soesokkakensis</name>
    <dbReference type="NCBI Taxonomy" id="1519096"/>
    <lineage>
        <taxon>Bacteria</taxon>
        <taxon>Pseudomonadati</taxon>
        <taxon>Pseudomonadota</taxon>
        <taxon>Alphaproteobacteria</taxon>
        <taxon>Rhodobacterales</taxon>
        <taxon>Paracoccaceae</taxon>
        <taxon>Aquimixticola</taxon>
    </lineage>
</organism>
<evidence type="ECO:0000313" key="2">
    <source>
        <dbReference type="EMBL" id="SLN31366.1"/>
    </source>
</evidence>
<feature type="chain" id="PRO_5013232416" description="MORN repeat variant" evidence="1">
    <location>
        <begin position="22"/>
        <end position="152"/>
    </location>
</feature>
<proteinExistence type="predicted"/>
<dbReference type="EMBL" id="FWFS01000003">
    <property type="protein sequence ID" value="SLN31366.1"/>
    <property type="molecule type" value="Genomic_DNA"/>
</dbReference>
<keyword evidence="1" id="KW-0732">Signal</keyword>
<dbReference type="Proteomes" id="UP000193862">
    <property type="component" value="Unassembled WGS sequence"/>
</dbReference>
<evidence type="ECO:0008006" key="4">
    <source>
        <dbReference type="Google" id="ProtNLM"/>
    </source>
</evidence>
<accession>A0A1Y5S758</accession>
<gene>
    <name evidence="2" type="ORF">AQS8620_01015</name>
</gene>
<name>A0A1Y5S758_9RHOB</name>